<dbReference type="PROSITE" id="PS51667">
    <property type="entry name" value="WRC"/>
    <property type="match status" value="1"/>
</dbReference>
<proteinExistence type="predicted"/>
<dbReference type="STRING" id="1590841.A0A2R6QRP2"/>
<feature type="compositionally biased region" description="Low complexity" evidence="3">
    <location>
        <begin position="97"/>
        <end position="106"/>
    </location>
</feature>
<dbReference type="InterPro" id="IPR014977">
    <property type="entry name" value="WRC_dom"/>
</dbReference>
<reference evidence="5 6" key="1">
    <citation type="submission" date="2017-07" db="EMBL/GenBank/DDBJ databases">
        <title>An improved, manually edited Actinidia chinensis var. chinensis (kiwifruit) genome highlights the challenges associated with draft genomes and gene prediction in plants.</title>
        <authorList>
            <person name="Pilkington S."/>
            <person name="Crowhurst R."/>
            <person name="Hilario E."/>
            <person name="Nardozza S."/>
            <person name="Fraser L."/>
            <person name="Peng Y."/>
            <person name="Gunaseelan K."/>
            <person name="Simpson R."/>
            <person name="Tahir J."/>
            <person name="Deroles S."/>
            <person name="Templeton K."/>
            <person name="Luo Z."/>
            <person name="Davy M."/>
            <person name="Cheng C."/>
            <person name="Mcneilage M."/>
            <person name="Scaglione D."/>
            <person name="Liu Y."/>
            <person name="Zhang Q."/>
            <person name="Datson P."/>
            <person name="De Silva N."/>
            <person name="Gardiner S."/>
            <person name="Bassett H."/>
            <person name="Chagne D."/>
            <person name="Mccallum J."/>
            <person name="Dzierzon H."/>
            <person name="Deng C."/>
            <person name="Wang Y.-Y."/>
            <person name="Barron N."/>
            <person name="Manako K."/>
            <person name="Bowen J."/>
            <person name="Foster T."/>
            <person name="Erridge Z."/>
            <person name="Tiffin H."/>
            <person name="Waite C."/>
            <person name="Davies K."/>
            <person name="Grierson E."/>
            <person name="Laing W."/>
            <person name="Kirk R."/>
            <person name="Chen X."/>
            <person name="Wood M."/>
            <person name="Montefiori M."/>
            <person name="Brummell D."/>
            <person name="Schwinn K."/>
            <person name="Catanach A."/>
            <person name="Fullerton C."/>
            <person name="Li D."/>
            <person name="Meiyalaghan S."/>
            <person name="Nieuwenhuizen N."/>
            <person name="Read N."/>
            <person name="Prakash R."/>
            <person name="Hunter D."/>
            <person name="Zhang H."/>
            <person name="Mckenzie M."/>
            <person name="Knabel M."/>
            <person name="Harris A."/>
            <person name="Allan A."/>
            <person name="Chen A."/>
            <person name="Janssen B."/>
            <person name="Plunkett B."/>
            <person name="Dwamena C."/>
            <person name="Voogd C."/>
            <person name="Leif D."/>
            <person name="Lafferty D."/>
            <person name="Souleyre E."/>
            <person name="Varkonyi-Gasic E."/>
            <person name="Gambi F."/>
            <person name="Hanley J."/>
            <person name="Yao J.-L."/>
            <person name="Cheung J."/>
            <person name="David K."/>
            <person name="Warren B."/>
            <person name="Marsh K."/>
            <person name="Snowden K."/>
            <person name="Lin-Wang K."/>
            <person name="Brian L."/>
            <person name="Martinez-Sanchez M."/>
            <person name="Wang M."/>
            <person name="Ileperuma N."/>
            <person name="Macnee N."/>
            <person name="Campin R."/>
            <person name="Mcatee P."/>
            <person name="Drummond R."/>
            <person name="Espley R."/>
            <person name="Ireland H."/>
            <person name="Wu R."/>
            <person name="Atkinson R."/>
            <person name="Karunairetnam S."/>
            <person name="Bulley S."/>
            <person name="Chunkath S."/>
            <person name="Hanley Z."/>
            <person name="Storey R."/>
            <person name="Thrimawithana A."/>
            <person name="Thomson S."/>
            <person name="David C."/>
            <person name="Testolin R."/>
        </authorList>
    </citation>
    <scope>NUCLEOTIDE SEQUENCE [LARGE SCALE GENOMIC DNA]</scope>
    <source>
        <strain evidence="6">cv. Red5</strain>
        <tissue evidence="5">Young leaf</tissue>
    </source>
</reference>
<gene>
    <name evidence="5" type="ORF">CEY00_Acc14400</name>
</gene>
<reference evidence="6" key="2">
    <citation type="journal article" date="2018" name="BMC Genomics">
        <title>A manually annotated Actinidia chinensis var. chinensis (kiwifruit) genome highlights the challenges associated with draft genomes and gene prediction in plants.</title>
        <authorList>
            <person name="Pilkington S.M."/>
            <person name="Crowhurst R."/>
            <person name="Hilario E."/>
            <person name="Nardozza S."/>
            <person name="Fraser L."/>
            <person name="Peng Y."/>
            <person name="Gunaseelan K."/>
            <person name="Simpson R."/>
            <person name="Tahir J."/>
            <person name="Deroles S.C."/>
            <person name="Templeton K."/>
            <person name="Luo Z."/>
            <person name="Davy M."/>
            <person name="Cheng C."/>
            <person name="McNeilage M."/>
            <person name="Scaglione D."/>
            <person name="Liu Y."/>
            <person name="Zhang Q."/>
            <person name="Datson P."/>
            <person name="De Silva N."/>
            <person name="Gardiner S.E."/>
            <person name="Bassett H."/>
            <person name="Chagne D."/>
            <person name="McCallum J."/>
            <person name="Dzierzon H."/>
            <person name="Deng C."/>
            <person name="Wang Y.Y."/>
            <person name="Barron L."/>
            <person name="Manako K."/>
            <person name="Bowen J."/>
            <person name="Foster T.M."/>
            <person name="Erridge Z.A."/>
            <person name="Tiffin H."/>
            <person name="Waite C.N."/>
            <person name="Davies K.M."/>
            <person name="Grierson E.P."/>
            <person name="Laing W.A."/>
            <person name="Kirk R."/>
            <person name="Chen X."/>
            <person name="Wood M."/>
            <person name="Montefiori M."/>
            <person name="Brummell D.A."/>
            <person name="Schwinn K.E."/>
            <person name="Catanach A."/>
            <person name="Fullerton C."/>
            <person name="Li D."/>
            <person name="Meiyalaghan S."/>
            <person name="Nieuwenhuizen N."/>
            <person name="Read N."/>
            <person name="Prakash R."/>
            <person name="Hunter D."/>
            <person name="Zhang H."/>
            <person name="McKenzie M."/>
            <person name="Knabel M."/>
            <person name="Harris A."/>
            <person name="Allan A.C."/>
            <person name="Gleave A."/>
            <person name="Chen A."/>
            <person name="Janssen B.J."/>
            <person name="Plunkett B."/>
            <person name="Ampomah-Dwamena C."/>
            <person name="Voogd C."/>
            <person name="Leif D."/>
            <person name="Lafferty D."/>
            <person name="Souleyre E.J.F."/>
            <person name="Varkonyi-Gasic E."/>
            <person name="Gambi F."/>
            <person name="Hanley J."/>
            <person name="Yao J.L."/>
            <person name="Cheung J."/>
            <person name="David K.M."/>
            <person name="Warren B."/>
            <person name="Marsh K."/>
            <person name="Snowden K.C."/>
            <person name="Lin-Wang K."/>
            <person name="Brian L."/>
            <person name="Martinez-Sanchez M."/>
            <person name="Wang M."/>
            <person name="Ileperuma N."/>
            <person name="Macnee N."/>
            <person name="Campin R."/>
            <person name="McAtee P."/>
            <person name="Drummond R.S.M."/>
            <person name="Espley R.V."/>
            <person name="Ireland H.S."/>
            <person name="Wu R."/>
            <person name="Atkinson R.G."/>
            <person name="Karunairetnam S."/>
            <person name="Bulley S."/>
            <person name="Chunkath S."/>
            <person name="Hanley Z."/>
            <person name="Storey R."/>
            <person name="Thrimawithana A.H."/>
            <person name="Thomson S."/>
            <person name="David C."/>
            <person name="Testolin R."/>
            <person name="Huang H."/>
            <person name="Hellens R.P."/>
            <person name="Schaffer R.J."/>
        </authorList>
    </citation>
    <scope>NUCLEOTIDE SEQUENCE [LARGE SCALE GENOMIC DNA]</scope>
    <source>
        <strain evidence="6">cv. Red5</strain>
    </source>
</reference>
<dbReference type="OMA" id="GWRCDKM"/>
<comment type="caution">
    <text evidence="2">Lacks conserved residue(s) required for the propagation of feature annotation.</text>
</comment>
<sequence>MRIRNRWPPPRLSPPPHDLPSLRLTSGEQRPSDLHFAAVSGTNGMDFKVKKQKDHCTSRGSNQDPLISTGEEESEVSASNRSTMGRNKFNNHGVQTSTDSSISSSPSHEEGHWCEEDKVFPLKKRRTTFTSKDRETSLMHKQQNERVRKTYDHKNGRGDKDDEPVEKHEAKRRESKGEMMREEWRCSRRNGRGWRCHRQALEGHSMCQHHLSQARLRNSRFNGVRSQNGPNIQPKEVCDSWYLEDEDSDGDSEMGFKKRGVLKARSMRSLLGQTLPSPPPLMF</sequence>
<evidence type="ECO:0000256" key="2">
    <source>
        <dbReference type="PROSITE-ProRule" id="PRU01002"/>
    </source>
</evidence>
<dbReference type="Gramene" id="PSS13789">
    <property type="protein sequence ID" value="PSS13789"/>
    <property type="gene ID" value="CEY00_Acc14400"/>
</dbReference>
<feature type="compositionally biased region" description="Pro residues" evidence="3">
    <location>
        <begin position="7"/>
        <end position="18"/>
    </location>
</feature>
<feature type="compositionally biased region" description="Basic and acidic residues" evidence="3">
    <location>
        <begin position="131"/>
        <end position="176"/>
    </location>
</feature>
<keyword evidence="1" id="KW-0539">Nucleus</keyword>
<feature type="region of interest" description="Disordered" evidence="3">
    <location>
        <begin position="130"/>
        <end position="176"/>
    </location>
</feature>
<evidence type="ECO:0000313" key="6">
    <source>
        <dbReference type="Proteomes" id="UP000241394"/>
    </source>
</evidence>
<organism evidence="5 6">
    <name type="scientific">Actinidia chinensis var. chinensis</name>
    <name type="common">Chinese soft-hair kiwi</name>
    <dbReference type="NCBI Taxonomy" id="1590841"/>
    <lineage>
        <taxon>Eukaryota</taxon>
        <taxon>Viridiplantae</taxon>
        <taxon>Streptophyta</taxon>
        <taxon>Embryophyta</taxon>
        <taxon>Tracheophyta</taxon>
        <taxon>Spermatophyta</taxon>
        <taxon>Magnoliopsida</taxon>
        <taxon>eudicotyledons</taxon>
        <taxon>Gunneridae</taxon>
        <taxon>Pentapetalae</taxon>
        <taxon>asterids</taxon>
        <taxon>Ericales</taxon>
        <taxon>Actinidiaceae</taxon>
        <taxon>Actinidia</taxon>
    </lineage>
</organism>
<dbReference type="Proteomes" id="UP000241394">
    <property type="component" value="Chromosome LG13"/>
</dbReference>
<comment type="caution">
    <text evidence="5">The sequence shown here is derived from an EMBL/GenBank/DDBJ whole genome shotgun (WGS) entry which is preliminary data.</text>
</comment>
<feature type="compositionally biased region" description="Polar residues" evidence="3">
    <location>
        <begin position="76"/>
        <end position="96"/>
    </location>
</feature>
<dbReference type="EMBL" id="NKQK01000013">
    <property type="protein sequence ID" value="PSS13789.1"/>
    <property type="molecule type" value="Genomic_DNA"/>
</dbReference>
<dbReference type="PANTHER" id="PTHR34122:SF1">
    <property type="entry name" value="EXPRESSED PROTEIN"/>
    <property type="match status" value="1"/>
</dbReference>
<dbReference type="AlphaFoldDB" id="A0A2R6QRP2"/>
<evidence type="ECO:0000256" key="3">
    <source>
        <dbReference type="SAM" id="MobiDB-lite"/>
    </source>
</evidence>
<name>A0A2R6QRP2_ACTCC</name>
<feature type="region of interest" description="Disordered" evidence="3">
    <location>
        <begin position="1"/>
        <end position="114"/>
    </location>
</feature>
<evidence type="ECO:0000259" key="4">
    <source>
        <dbReference type="PROSITE" id="PS51667"/>
    </source>
</evidence>
<evidence type="ECO:0000256" key="1">
    <source>
        <dbReference type="ARBA" id="ARBA00023242"/>
    </source>
</evidence>
<dbReference type="InParanoid" id="A0A2R6QRP2"/>
<feature type="domain" description="WRC" evidence="4">
    <location>
        <begin position="180"/>
        <end position="226"/>
    </location>
</feature>
<evidence type="ECO:0000313" key="5">
    <source>
        <dbReference type="EMBL" id="PSS13789.1"/>
    </source>
</evidence>
<keyword evidence="6" id="KW-1185">Reference proteome</keyword>
<accession>A0A2R6QRP2</accession>
<dbReference type="Pfam" id="PF08879">
    <property type="entry name" value="WRC"/>
    <property type="match status" value="1"/>
</dbReference>
<protein>
    <submittedName>
        <fullName evidence="5">Growth-regulating factor like</fullName>
    </submittedName>
</protein>
<dbReference type="OrthoDB" id="1678035at2759"/>
<dbReference type="PANTHER" id="PTHR34122">
    <property type="entry name" value="EXPRESSED PROTEIN-RELATED"/>
    <property type="match status" value="1"/>
</dbReference>